<organism evidence="1 2">
    <name type="scientific">Petrolisthes cinctipes</name>
    <name type="common">Flat porcelain crab</name>
    <dbReference type="NCBI Taxonomy" id="88211"/>
    <lineage>
        <taxon>Eukaryota</taxon>
        <taxon>Metazoa</taxon>
        <taxon>Ecdysozoa</taxon>
        <taxon>Arthropoda</taxon>
        <taxon>Crustacea</taxon>
        <taxon>Multicrustacea</taxon>
        <taxon>Malacostraca</taxon>
        <taxon>Eumalacostraca</taxon>
        <taxon>Eucarida</taxon>
        <taxon>Decapoda</taxon>
        <taxon>Pleocyemata</taxon>
        <taxon>Anomura</taxon>
        <taxon>Galatheoidea</taxon>
        <taxon>Porcellanidae</taxon>
        <taxon>Petrolisthes</taxon>
    </lineage>
</organism>
<evidence type="ECO:0000313" key="2">
    <source>
        <dbReference type="Proteomes" id="UP001286313"/>
    </source>
</evidence>
<dbReference type="AlphaFoldDB" id="A0AAE1ET90"/>
<gene>
    <name evidence="1" type="ORF">Pcinc_032957</name>
</gene>
<accession>A0AAE1ET90</accession>
<dbReference type="EMBL" id="JAWQEG010004577">
    <property type="protein sequence ID" value="KAK3861041.1"/>
    <property type="molecule type" value="Genomic_DNA"/>
</dbReference>
<keyword evidence="2" id="KW-1185">Reference proteome</keyword>
<protein>
    <submittedName>
        <fullName evidence="1">Uncharacterized protein</fullName>
    </submittedName>
</protein>
<proteinExistence type="predicted"/>
<name>A0AAE1ET90_PETCI</name>
<sequence length="80" mass="8974">MCVLKTGFLFVASEFGNHYLYQADCHLGDDDDEPEFSSAMPLEEGDTFFYAPRHLQNLVLVDELDSLSPIMACQIADLGR</sequence>
<comment type="caution">
    <text evidence="1">The sequence shown here is derived from an EMBL/GenBank/DDBJ whole genome shotgun (WGS) entry which is preliminary data.</text>
</comment>
<evidence type="ECO:0000313" key="1">
    <source>
        <dbReference type="EMBL" id="KAK3861041.1"/>
    </source>
</evidence>
<dbReference type="Proteomes" id="UP001286313">
    <property type="component" value="Unassembled WGS sequence"/>
</dbReference>
<reference evidence="1" key="1">
    <citation type="submission" date="2023-10" db="EMBL/GenBank/DDBJ databases">
        <title>Genome assemblies of two species of porcelain crab, Petrolisthes cinctipes and Petrolisthes manimaculis (Anomura: Porcellanidae).</title>
        <authorList>
            <person name="Angst P."/>
        </authorList>
    </citation>
    <scope>NUCLEOTIDE SEQUENCE</scope>
    <source>
        <strain evidence="1">PB745_01</strain>
        <tissue evidence="1">Gill</tissue>
    </source>
</reference>